<evidence type="ECO:0000313" key="2">
    <source>
        <dbReference type="Proteomes" id="UP001597244"/>
    </source>
</evidence>
<accession>A0ABW4DN82</accession>
<name>A0ABW4DN82_9LACO</name>
<gene>
    <name evidence="1" type="ORF">ACFQ4L_04580</name>
</gene>
<organism evidence="1 2">
    <name type="scientific">Lapidilactobacillus mulanensis</name>
    <dbReference type="NCBI Taxonomy" id="2485999"/>
    <lineage>
        <taxon>Bacteria</taxon>
        <taxon>Bacillati</taxon>
        <taxon>Bacillota</taxon>
        <taxon>Bacilli</taxon>
        <taxon>Lactobacillales</taxon>
        <taxon>Lactobacillaceae</taxon>
        <taxon>Lapidilactobacillus</taxon>
    </lineage>
</organism>
<dbReference type="PANTHER" id="PTHR34580:SF1">
    <property type="entry name" value="PROTEIN PAFC"/>
    <property type="match status" value="1"/>
</dbReference>
<dbReference type="RefSeq" id="WP_125576740.1">
    <property type="nucleotide sequence ID" value="NZ_JBHTOF010000032.1"/>
</dbReference>
<proteinExistence type="predicted"/>
<comment type="caution">
    <text evidence="1">The sequence shown here is derived from an EMBL/GenBank/DDBJ whole genome shotgun (WGS) entry which is preliminary data.</text>
</comment>
<evidence type="ECO:0000313" key="1">
    <source>
        <dbReference type="EMBL" id="MFD1465368.1"/>
    </source>
</evidence>
<keyword evidence="2" id="KW-1185">Reference proteome</keyword>
<protein>
    <submittedName>
        <fullName evidence="1">Helix-turn-helix transcriptional regulator</fullName>
    </submittedName>
</protein>
<dbReference type="InterPro" id="IPR051534">
    <property type="entry name" value="CBASS_pafABC_assoc_protein"/>
</dbReference>
<dbReference type="Proteomes" id="UP001597244">
    <property type="component" value="Unassembled WGS sequence"/>
</dbReference>
<dbReference type="EMBL" id="JBHTOF010000032">
    <property type="protein sequence ID" value="MFD1465368.1"/>
    <property type="molecule type" value="Genomic_DNA"/>
</dbReference>
<sequence length="325" mass="37887">MSTQKRIVDIFIALLENRPLSTKDIAQTYQISQRSAQRDIKVVKEALADFYTDQKIDYDTTTSRYSLERIGGLEPKFVYLLLKILLASRALSHLEMDALVDELLTLTPPNERAVISESIRNEFTFMTTLKDQQPRAGKTWQLEKLICEGQLIRFDYTNYEATEKPTVEKVIMRPTSIFFDNYYLFLVGLEPTIKKYVTCRIDWIENIKKLADQVEIKPGFRYEEGLKRPITAYAYSGQKTRIQFEYYGFVDYVIDQFPSCKIIKKLDKKNQYPFSVYLLQIDVEYSAGVRLWLLGQSTILRVVSPASVVDEIKGILQSSYQRYQE</sequence>
<reference evidence="2" key="1">
    <citation type="journal article" date="2019" name="Int. J. Syst. Evol. Microbiol.">
        <title>The Global Catalogue of Microorganisms (GCM) 10K type strain sequencing project: providing services to taxonomists for standard genome sequencing and annotation.</title>
        <authorList>
            <consortium name="The Broad Institute Genomics Platform"/>
            <consortium name="The Broad Institute Genome Sequencing Center for Infectious Disease"/>
            <person name="Wu L."/>
            <person name="Ma J."/>
        </authorList>
    </citation>
    <scope>NUCLEOTIDE SEQUENCE [LARGE SCALE GENOMIC DNA]</scope>
    <source>
        <strain evidence="2">CCM 8951</strain>
    </source>
</reference>
<dbReference type="PANTHER" id="PTHR34580">
    <property type="match status" value="1"/>
</dbReference>